<evidence type="ECO:0000259" key="1">
    <source>
        <dbReference type="Pfam" id="PF00961"/>
    </source>
</evidence>
<dbReference type="Pfam" id="PF00961">
    <property type="entry name" value="LAGLIDADG_1"/>
    <property type="match status" value="1"/>
</dbReference>
<feature type="domain" description="Homing endonuclease LAGLIDADG" evidence="1">
    <location>
        <begin position="10"/>
        <end position="97"/>
    </location>
</feature>
<dbReference type="Gene3D" id="3.10.28.10">
    <property type="entry name" value="Homing endonucleases"/>
    <property type="match status" value="1"/>
</dbReference>
<comment type="caution">
    <text evidence="2">The sequence shown here is derived from an EMBL/GenBank/DDBJ whole genome shotgun (WGS) entry which is preliminary data.</text>
</comment>
<dbReference type="AlphaFoldDB" id="X1M524"/>
<dbReference type="InterPro" id="IPR027434">
    <property type="entry name" value="Homing_endonucl"/>
</dbReference>
<dbReference type="InterPro" id="IPR004860">
    <property type="entry name" value="LAGLIDADG_dom"/>
</dbReference>
<proteinExistence type="predicted"/>
<sequence length="145" mass="17095">MLRKDTLNYLAGFFDGEGCIYINKQKNVRNPKRSITYQGAVEVANTKKEQLLLFSKYFGGKIRCYYDVDRPNGKYFWRIVSRDAVKFCKVIKGYLLTKEEQAEVVIELHKTMKPRGNAHVPDDIIKYREQLYQEMRTLNKTKKVT</sequence>
<dbReference type="GO" id="GO:0004519">
    <property type="term" value="F:endonuclease activity"/>
    <property type="evidence" value="ECO:0007669"/>
    <property type="project" value="InterPro"/>
</dbReference>
<dbReference type="EMBL" id="BARV01010241">
    <property type="protein sequence ID" value="GAI09780.1"/>
    <property type="molecule type" value="Genomic_DNA"/>
</dbReference>
<organism evidence="2">
    <name type="scientific">marine sediment metagenome</name>
    <dbReference type="NCBI Taxonomy" id="412755"/>
    <lineage>
        <taxon>unclassified sequences</taxon>
        <taxon>metagenomes</taxon>
        <taxon>ecological metagenomes</taxon>
    </lineage>
</organism>
<gene>
    <name evidence="2" type="ORF">S06H3_19893</name>
</gene>
<dbReference type="SUPFAM" id="SSF55608">
    <property type="entry name" value="Homing endonucleases"/>
    <property type="match status" value="1"/>
</dbReference>
<reference evidence="2" key="1">
    <citation type="journal article" date="2014" name="Front. Microbiol.">
        <title>High frequency of phylogenetically diverse reductive dehalogenase-homologous genes in deep subseafloor sedimentary metagenomes.</title>
        <authorList>
            <person name="Kawai M."/>
            <person name="Futagami T."/>
            <person name="Toyoda A."/>
            <person name="Takaki Y."/>
            <person name="Nishi S."/>
            <person name="Hori S."/>
            <person name="Arai W."/>
            <person name="Tsubouchi T."/>
            <person name="Morono Y."/>
            <person name="Uchiyama I."/>
            <person name="Ito T."/>
            <person name="Fujiyama A."/>
            <person name="Inagaki F."/>
            <person name="Takami H."/>
        </authorList>
    </citation>
    <scope>NUCLEOTIDE SEQUENCE</scope>
    <source>
        <strain evidence="2">Expedition CK06-06</strain>
    </source>
</reference>
<protein>
    <recommendedName>
        <fullName evidence="1">Homing endonuclease LAGLIDADG domain-containing protein</fullName>
    </recommendedName>
</protein>
<evidence type="ECO:0000313" key="2">
    <source>
        <dbReference type="EMBL" id="GAI09780.1"/>
    </source>
</evidence>
<accession>X1M524</accession>
<name>X1M524_9ZZZZ</name>